<dbReference type="STRING" id="264462.Bd1428"/>
<sequence>MQVGRGRGLGSSKNNRIRFSLDRGFGAESDAALSLLLLVWEPK</sequence>
<reference evidence="1 2" key="1">
    <citation type="journal article" date="2004" name="Science">
        <title>A predator unmasked: life cycle of Bdellovibrio bacteriovorus from a genomic perspective.</title>
        <authorList>
            <person name="Rendulic S."/>
            <person name="Jagtap P."/>
            <person name="Rosinus A."/>
            <person name="Eppinger M."/>
            <person name="Baar C."/>
            <person name="Lanz C."/>
            <person name="Keller H."/>
            <person name="Lambert C."/>
            <person name="Evans K.J."/>
            <person name="Goesmann A."/>
            <person name="Meyer F."/>
            <person name="Sockett R.E."/>
            <person name="Schuster S.C."/>
        </authorList>
    </citation>
    <scope>NUCLEOTIDE SEQUENCE [LARGE SCALE GENOMIC DNA]</scope>
    <source>
        <strain evidence="2">ATCC 15356 / DSM 50701 / NCIMB 9529 / HD100</strain>
    </source>
</reference>
<protein>
    <submittedName>
        <fullName evidence="1">Uncharacterized protein</fullName>
    </submittedName>
</protein>
<name>Q6MN35_BDEBA</name>
<organism evidence="1 2">
    <name type="scientific">Bdellovibrio bacteriovorus (strain ATCC 15356 / DSM 50701 / NCIMB 9529 / HD100)</name>
    <dbReference type="NCBI Taxonomy" id="264462"/>
    <lineage>
        <taxon>Bacteria</taxon>
        <taxon>Pseudomonadati</taxon>
        <taxon>Bdellovibrionota</taxon>
        <taxon>Bdellovibrionia</taxon>
        <taxon>Bdellovibrionales</taxon>
        <taxon>Pseudobdellovibrionaceae</taxon>
        <taxon>Bdellovibrio</taxon>
    </lineage>
</organism>
<keyword evidence="2" id="KW-1185">Reference proteome</keyword>
<dbReference type="Proteomes" id="UP000008080">
    <property type="component" value="Chromosome"/>
</dbReference>
<gene>
    <name evidence="1" type="ordered locus">Bd1428</name>
</gene>
<evidence type="ECO:0000313" key="2">
    <source>
        <dbReference type="Proteomes" id="UP000008080"/>
    </source>
</evidence>
<dbReference type="HOGENOM" id="CLU_3230201_0_0_7"/>
<dbReference type="EMBL" id="BX842649">
    <property type="protein sequence ID" value="CAE79317.1"/>
    <property type="molecule type" value="Genomic_DNA"/>
</dbReference>
<proteinExistence type="predicted"/>
<dbReference type="AlphaFoldDB" id="Q6MN35"/>
<evidence type="ECO:0000313" key="1">
    <source>
        <dbReference type="EMBL" id="CAE79317.1"/>
    </source>
</evidence>
<accession>Q6MN35</accession>
<dbReference type="KEGG" id="bba:Bd1428"/>